<proteinExistence type="predicted"/>
<accession>A0ABP4QRD1</accession>
<sequence>MRAETSATSAVVTLSVAVAVVGHVLAGGSASLAVVPQLLALAAACWLLGEFLAGRRWLSVAVLAGIQLFVHAGLDRPHPAKAADPMPAASAGHSSMHDMHDMHAMQHAHGTHGMADTMAMPAPEVASPLHSGLSGALTMTAAHLVVLLAGVVLIGSTHRWVQRVLRILTRLVPQLPAAVIPLPGVRTALPGVPERPLLTQRWLTSNVSRRGPPAYRVLTALS</sequence>
<name>A0ABP4QRD1_9ACTN</name>
<evidence type="ECO:0000256" key="1">
    <source>
        <dbReference type="SAM" id="Phobius"/>
    </source>
</evidence>
<dbReference type="RefSeq" id="WP_344222450.1">
    <property type="nucleotide sequence ID" value="NZ_BAAAOS010000068.1"/>
</dbReference>
<keyword evidence="3" id="KW-1185">Reference proteome</keyword>
<reference evidence="3" key="1">
    <citation type="journal article" date="2019" name="Int. J. Syst. Evol. Microbiol.">
        <title>The Global Catalogue of Microorganisms (GCM) 10K type strain sequencing project: providing services to taxonomists for standard genome sequencing and annotation.</title>
        <authorList>
            <consortium name="The Broad Institute Genomics Platform"/>
            <consortium name="The Broad Institute Genome Sequencing Center for Infectious Disease"/>
            <person name="Wu L."/>
            <person name="Ma J."/>
        </authorList>
    </citation>
    <scope>NUCLEOTIDE SEQUENCE [LARGE SCALE GENOMIC DNA]</scope>
    <source>
        <strain evidence="3">JCM 14969</strain>
    </source>
</reference>
<organism evidence="2 3">
    <name type="scientific">Kribbella sancticallisti</name>
    <dbReference type="NCBI Taxonomy" id="460087"/>
    <lineage>
        <taxon>Bacteria</taxon>
        <taxon>Bacillati</taxon>
        <taxon>Actinomycetota</taxon>
        <taxon>Actinomycetes</taxon>
        <taxon>Propionibacteriales</taxon>
        <taxon>Kribbellaceae</taxon>
        <taxon>Kribbella</taxon>
    </lineage>
</organism>
<keyword evidence="1" id="KW-0812">Transmembrane</keyword>
<gene>
    <name evidence="2" type="ORF">GCM10009789_84780</name>
</gene>
<feature type="transmembrane region" description="Helical" evidence="1">
    <location>
        <begin position="32"/>
        <end position="49"/>
    </location>
</feature>
<protein>
    <submittedName>
        <fullName evidence="2">Uncharacterized protein</fullName>
    </submittedName>
</protein>
<keyword evidence="1" id="KW-1133">Transmembrane helix</keyword>
<feature type="transmembrane region" description="Helical" evidence="1">
    <location>
        <begin position="56"/>
        <end position="74"/>
    </location>
</feature>
<keyword evidence="1" id="KW-0472">Membrane</keyword>
<evidence type="ECO:0000313" key="3">
    <source>
        <dbReference type="Proteomes" id="UP001500393"/>
    </source>
</evidence>
<feature type="transmembrane region" description="Helical" evidence="1">
    <location>
        <begin position="133"/>
        <end position="156"/>
    </location>
</feature>
<feature type="transmembrane region" description="Helical" evidence="1">
    <location>
        <begin position="7"/>
        <end position="26"/>
    </location>
</feature>
<dbReference type="EMBL" id="BAAAOS010000068">
    <property type="protein sequence ID" value="GAA1617851.1"/>
    <property type="molecule type" value="Genomic_DNA"/>
</dbReference>
<dbReference type="Proteomes" id="UP001500393">
    <property type="component" value="Unassembled WGS sequence"/>
</dbReference>
<evidence type="ECO:0000313" key="2">
    <source>
        <dbReference type="EMBL" id="GAA1617851.1"/>
    </source>
</evidence>
<comment type="caution">
    <text evidence="2">The sequence shown here is derived from an EMBL/GenBank/DDBJ whole genome shotgun (WGS) entry which is preliminary data.</text>
</comment>